<dbReference type="InterPro" id="IPR032675">
    <property type="entry name" value="LRR_dom_sf"/>
</dbReference>
<evidence type="ECO:0000256" key="11">
    <source>
        <dbReference type="ARBA" id="ARBA00049760"/>
    </source>
</evidence>
<dbReference type="GO" id="GO:0005930">
    <property type="term" value="C:axoneme"/>
    <property type="evidence" value="ECO:0007669"/>
    <property type="project" value="UniProtKB-SubCell"/>
</dbReference>
<dbReference type="PANTHER" id="PTHR15454:SF73">
    <property type="entry name" value="DYNEIN AXONEMAL LIGHT CHAIN 1"/>
    <property type="match status" value="1"/>
</dbReference>
<dbReference type="GO" id="GO:0030286">
    <property type="term" value="C:dynein complex"/>
    <property type="evidence" value="ECO:0007669"/>
    <property type="project" value="UniProtKB-KW"/>
</dbReference>
<proteinExistence type="inferred from homology"/>
<dbReference type="PROSITE" id="PS51450">
    <property type="entry name" value="LRR"/>
    <property type="match status" value="2"/>
</dbReference>
<evidence type="ECO:0000256" key="2">
    <source>
        <dbReference type="ARBA" id="ARBA00022490"/>
    </source>
</evidence>
<dbReference type="PANTHER" id="PTHR15454">
    <property type="entry name" value="NISCHARIN RELATED"/>
    <property type="match status" value="1"/>
</dbReference>
<dbReference type="Gene3D" id="3.80.10.10">
    <property type="entry name" value="Ribonuclease Inhibitor"/>
    <property type="match status" value="1"/>
</dbReference>
<dbReference type="Pfam" id="PF14580">
    <property type="entry name" value="LRR_9"/>
    <property type="match status" value="1"/>
</dbReference>
<keyword evidence="6" id="KW-0243">Dynein</keyword>
<evidence type="ECO:0000313" key="12">
    <source>
        <dbReference type="EMBL" id="QDZ24352.1"/>
    </source>
</evidence>
<dbReference type="Proteomes" id="UP000316726">
    <property type="component" value="Chromosome 13"/>
</dbReference>
<evidence type="ECO:0000256" key="6">
    <source>
        <dbReference type="ARBA" id="ARBA00023017"/>
    </source>
</evidence>
<sequence length="192" mass="21207">MAPATALKDAIKNFEATKGVKAAETEKVELFGQEPPIVKLDSALGTLKACKHLALSTNSIGAISNLAGLDSIKVLSLGRNQIKKFENIEAVADTLEEIWISYNLIEKLSGLDKARKLKKLYMSNNLIEKWSEIEKLQANPELEEVLFQGNPFVDEDNAAYRIQMIKTLPNLKKIDGLPVDVDEREAAQAAEE</sequence>
<gene>
    <name evidence="12" type="ORF">A3770_13p68700</name>
</gene>
<comment type="subcellular location">
    <subcellularLocation>
        <location evidence="1">Cytoplasm</location>
        <location evidence="1">Cytoskeleton</location>
        <location evidence="1">Cilium axoneme</location>
    </subcellularLocation>
</comment>
<reference evidence="12 13" key="1">
    <citation type="submission" date="2018-07" db="EMBL/GenBank/DDBJ databases">
        <title>The complete nuclear genome of the prasinophyte Chloropicon primus (CCMP1205).</title>
        <authorList>
            <person name="Pombert J.-F."/>
            <person name="Otis C."/>
            <person name="Turmel M."/>
            <person name="Lemieux C."/>
        </authorList>
    </citation>
    <scope>NUCLEOTIDE SEQUENCE [LARGE SCALE GENOMIC DNA]</scope>
    <source>
        <strain evidence="12 13">CCMP1205</strain>
    </source>
</reference>
<dbReference type="InterPro" id="IPR001611">
    <property type="entry name" value="Leu-rich_rpt"/>
</dbReference>
<evidence type="ECO:0000256" key="7">
    <source>
        <dbReference type="ARBA" id="ARBA00023175"/>
    </source>
</evidence>
<dbReference type="EMBL" id="CP031046">
    <property type="protein sequence ID" value="QDZ24352.1"/>
    <property type="molecule type" value="Genomic_DNA"/>
</dbReference>
<keyword evidence="9" id="KW-0966">Cell projection</keyword>
<dbReference type="SUPFAM" id="SSF52058">
    <property type="entry name" value="L domain-like"/>
    <property type="match status" value="1"/>
</dbReference>
<protein>
    <recommendedName>
        <fullName evidence="11">Dynein axonemal light chain 1</fullName>
    </recommendedName>
</protein>
<organism evidence="12 13">
    <name type="scientific">Chloropicon primus</name>
    <dbReference type="NCBI Taxonomy" id="1764295"/>
    <lineage>
        <taxon>Eukaryota</taxon>
        <taxon>Viridiplantae</taxon>
        <taxon>Chlorophyta</taxon>
        <taxon>Chloropicophyceae</taxon>
        <taxon>Chloropicales</taxon>
        <taxon>Chloropicaceae</taxon>
        <taxon>Chloropicon</taxon>
    </lineage>
</organism>
<keyword evidence="7" id="KW-0505">Motor protein</keyword>
<keyword evidence="2" id="KW-0963">Cytoplasm</keyword>
<keyword evidence="8" id="KW-0206">Cytoskeleton</keyword>
<dbReference type="FunFam" id="3.80.10.10:FF:000049">
    <property type="entry name" value="Dynein light chain 1"/>
    <property type="match status" value="1"/>
</dbReference>
<dbReference type="SMART" id="SM00365">
    <property type="entry name" value="LRR_SD22"/>
    <property type="match status" value="4"/>
</dbReference>
<evidence type="ECO:0000256" key="5">
    <source>
        <dbReference type="ARBA" id="ARBA00022737"/>
    </source>
</evidence>
<accession>A0A5B8MXT4</accession>
<name>A0A5B8MXT4_9CHLO</name>
<evidence type="ECO:0000256" key="10">
    <source>
        <dbReference type="ARBA" id="ARBA00049659"/>
    </source>
</evidence>
<keyword evidence="13" id="KW-1185">Reference proteome</keyword>
<keyword evidence="4" id="KW-0493">Microtubule</keyword>
<dbReference type="GO" id="GO:0005874">
    <property type="term" value="C:microtubule"/>
    <property type="evidence" value="ECO:0007669"/>
    <property type="project" value="UniProtKB-KW"/>
</dbReference>
<dbReference type="AlphaFoldDB" id="A0A5B8MXT4"/>
<evidence type="ECO:0000256" key="8">
    <source>
        <dbReference type="ARBA" id="ARBA00023212"/>
    </source>
</evidence>
<comment type="similarity">
    <text evidence="10">Belongs to the dynein light chain LC1-type family.</text>
</comment>
<evidence type="ECO:0000256" key="4">
    <source>
        <dbReference type="ARBA" id="ARBA00022701"/>
    </source>
</evidence>
<evidence type="ECO:0000256" key="3">
    <source>
        <dbReference type="ARBA" id="ARBA00022614"/>
    </source>
</evidence>
<dbReference type="OrthoDB" id="266138at2759"/>
<keyword evidence="3" id="KW-0433">Leucine-rich repeat</keyword>
<evidence type="ECO:0000256" key="9">
    <source>
        <dbReference type="ARBA" id="ARBA00023273"/>
    </source>
</evidence>
<evidence type="ECO:0000313" key="13">
    <source>
        <dbReference type="Proteomes" id="UP000316726"/>
    </source>
</evidence>
<dbReference type="STRING" id="1764295.A0A5B8MXT4"/>
<keyword evidence="5" id="KW-0677">Repeat</keyword>
<evidence type="ECO:0000256" key="1">
    <source>
        <dbReference type="ARBA" id="ARBA00004430"/>
    </source>
</evidence>